<feature type="domain" description="Aminoacyl-tRNA synthetase class Ia" evidence="11">
    <location>
        <begin position="18"/>
        <end position="632"/>
    </location>
</feature>
<dbReference type="PROSITE" id="PS00178">
    <property type="entry name" value="AA_TRNA_LIGASE_I"/>
    <property type="match status" value="1"/>
</dbReference>
<dbReference type="GO" id="GO:0002161">
    <property type="term" value="F:aminoacyl-tRNA deacylase activity"/>
    <property type="evidence" value="ECO:0007669"/>
    <property type="project" value="InterPro"/>
</dbReference>
<keyword evidence="5 10" id="KW-0547">Nucleotide-binding</keyword>
<dbReference type="GO" id="GO:0005524">
    <property type="term" value="F:ATP binding"/>
    <property type="evidence" value="ECO:0007669"/>
    <property type="project" value="UniProtKB-UniRule"/>
</dbReference>
<keyword evidence="3 10" id="KW-0963">Cytoplasm</keyword>
<dbReference type="GO" id="GO:0005829">
    <property type="term" value="C:cytosol"/>
    <property type="evidence" value="ECO:0007669"/>
    <property type="project" value="TreeGrafter"/>
</dbReference>
<dbReference type="eggNOG" id="COG0525">
    <property type="taxonomic scope" value="Bacteria"/>
</dbReference>
<evidence type="ECO:0000256" key="6">
    <source>
        <dbReference type="ARBA" id="ARBA00022840"/>
    </source>
</evidence>
<feature type="domain" description="Valyl-tRNA synthetase tRNA-binding arm" evidence="13">
    <location>
        <begin position="883"/>
        <end position="943"/>
    </location>
</feature>
<dbReference type="KEGG" id="lcc:B488_09680"/>
<keyword evidence="7 10" id="KW-0648">Protein biosynthesis</keyword>
<dbReference type="InterPro" id="IPR009080">
    <property type="entry name" value="tRNAsynth_Ia_anticodon-bd"/>
</dbReference>
<dbReference type="InterPro" id="IPR002300">
    <property type="entry name" value="aa-tRNA-synth_Ia"/>
</dbReference>
<dbReference type="Gene3D" id="1.10.287.380">
    <property type="entry name" value="Valyl-tRNA synthetase, C-terminal domain"/>
    <property type="match status" value="1"/>
</dbReference>
<evidence type="ECO:0000256" key="9">
    <source>
        <dbReference type="ARBA" id="ARBA00047552"/>
    </source>
</evidence>
<dbReference type="GO" id="GO:0006438">
    <property type="term" value="P:valyl-tRNA aminoacylation"/>
    <property type="evidence" value="ECO:0007669"/>
    <property type="project" value="UniProtKB-UniRule"/>
</dbReference>
<evidence type="ECO:0000313" key="15">
    <source>
        <dbReference type="Proteomes" id="UP000010799"/>
    </source>
</evidence>
<dbReference type="Gene3D" id="3.40.50.620">
    <property type="entry name" value="HUPs"/>
    <property type="match status" value="2"/>
</dbReference>
<comment type="domain">
    <text evidence="10">The C-terminal coiled-coil domain is crucial for aminoacylation activity.</text>
</comment>
<evidence type="ECO:0000256" key="4">
    <source>
        <dbReference type="ARBA" id="ARBA00022598"/>
    </source>
</evidence>
<dbReference type="InterPro" id="IPR014729">
    <property type="entry name" value="Rossmann-like_a/b/a_fold"/>
</dbReference>
<dbReference type="SUPFAM" id="SSF52374">
    <property type="entry name" value="Nucleotidylyl transferase"/>
    <property type="match status" value="1"/>
</dbReference>
<gene>
    <name evidence="10" type="primary">valS</name>
    <name evidence="14" type="ordered locus">B488_09680</name>
</gene>
<dbReference type="HAMAP" id="MF_02004">
    <property type="entry name" value="Val_tRNA_synth_type1"/>
    <property type="match status" value="1"/>
</dbReference>
<evidence type="ECO:0000256" key="8">
    <source>
        <dbReference type="ARBA" id="ARBA00023146"/>
    </source>
</evidence>
<dbReference type="InterPro" id="IPR033705">
    <property type="entry name" value="Anticodon_Ia_Val"/>
</dbReference>
<dbReference type="PANTHER" id="PTHR11946:SF93">
    <property type="entry name" value="VALINE--TRNA LIGASE, CHLOROPLASTIC_MITOCHONDRIAL 2"/>
    <property type="match status" value="1"/>
</dbReference>
<feature type="domain" description="Methionyl/Valyl/Leucyl/Isoleucyl-tRNA synthetase anticodon-binding" evidence="12">
    <location>
        <begin position="674"/>
        <end position="817"/>
    </location>
</feature>
<dbReference type="SUPFAM" id="SSF47323">
    <property type="entry name" value="Anticodon-binding domain of a subclass of class I aminoacyl-tRNA synthetases"/>
    <property type="match status" value="1"/>
</dbReference>
<organism evidence="14 15">
    <name type="scientific">Liberibacter crescens (strain BT-1)</name>
    <dbReference type="NCBI Taxonomy" id="1215343"/>
    <lineage>
        <taxon>Bacteria</taxon>
        <taxon>Pseudomonadati</taxon>
        <taxon>Pseudomonadota</taxon>
        <taxon>Alphaproteobacteria</taxon>
        <taxon>Hyphomicrobiales</taxon>
        <taxon>Rhizobiaceae</taxon>
        <taxon>Liberibacter</taxon>
    </lineage>
</organism>
<dbReference type="Pfam" id="PF08264">
    <property type="entry name" value="Anticodon_1"/>
    <property type="match status" value="1"/>
</dbReference>
<dbReference type="InterPro" id="IPR037118">
    <property type="entry name" value="Val-tRNA_synth_C_sf"/>
</dbReference>
<dbReference type="RefSeq" id="WP_015273385.1">
    <property type="nucleotide sequence ID" value="NC_019907.1"/>
</dbReference>
<keyword evidence="10" id="KW-0175">Coiled coil</keyword>
<evidence type="ECO:0000259" key="12">
    <source>
        <dbReference type="Pfam" id="PF08264"/>
    </source>
</evidence>
<dbReference type="InterPro" id="IPR002303">
    <property type="entry name" value="Valyl-tRNA_ligase"/>
</dbReference>
<dbReference type="CDD" id="cd00817">
    <property type="entry name" value="ValRS_core"/>
    <property type="match status" value="1"/>
</dbReference>
<feature type="short sequence motif" description="'KMSKS' region" evidence="10">
    <location>
        <begin position="592"/>
        <end position="596"/>
    </location>
</feature>
<keyword evidence="8 10" id="KW-0030">Aminoacyl-tRNA synthetase</keyword>
<evidence type="ECO:0000256" key="7">
    <source>
        <dbReference type="ARBA" id="ARBA00022917"/>
    </source>
</evidence>
<dbReference type="Pfam" id="PF00133">
    <property type="entry name" value="tRNA-synt_1"/>
    <property type="match status" value="1"/>
</dbReference>
<dbReference type="HOGENOM" id="CLU_001493_0_2_5"/>
<reference evidence="14 15" key="1">
    <citation type="journal article" date="2012" name="Stand. Genomic Sci.">
        <title>Complete genome sequence of Liberibacter crescens BT-1.</title>
        <authorList>
            <person name="Leonard M.T."/>
            <person name="Fagen J.R."/>
            <person name="Davis-Richardson A.G."/>
            <person name="Davis M.J."/>
            <person name="Triplett E.W."/>
        </authorList>
    </citation>
    <scope>NUCLEOTIDE SEQUENCE [LARGE SCALE GENOMIC DNA]</scope>
    <source>
        <strain evidence="14 15">BT-1</strain>
    </source>
</reference>
<dbReference type="EC" id="6.1.1.9" evidence="10"/>
<protein>
    <recommendedName>
        <fullName evidence="10">Valine--tRNA ligase</fullName>
        <ecNumber evidence="10">6.1.1.9</ecNumber>
    </recommendedName>
    <alternativeName>
        <fullName evidence="10">Valyl-tRNA synthetase</fullName>
        <shortName evidence="10">ValRS</shortName>
    </alternativeName>
</protein>
<keyword evidence="4 10" id="KW-0436">Ligase</keyword>
<evidence type="ECO:0000259" key="13">
    <source>
        <dbReference type="Pfam" id="PF10458"/>
    </source>
</evidence>
<dbReference type="SUPFAM" id="SSF46589">
    <property type="entry name" value="tRNA-binding arm"/>
    <property type="match status" value="1"/>
</dbReference>
<dbReference type="GO" id="GO:0004832">
    <property type="term" value="F:valine-tRNA ligase activity"/>
    <property type="evidence" value="ECO:0007669"/>
    <property type="project" value="UniProtKB-UniRule"/>
</dbReference>
<dbReference type="STRING" id="1215343.B488_09680"/>
<dbReference type="PRINTS" id="PR00986">
    <property type="entry name" value="TRNASYNTHVAL"/>
</dbReference>
<name>L0EVS7_LIBCB</name>
<evidence type="ECO:0000256" key="1">
    <source>
        <dbReference type="ARBA" id="ARBA00004496"/>
    </source>
</evidence>
<dbReference type="Gene3D" id="3.90.740.10">
    <property type="entry name" value="Valyl/Leucyl/Isoleucyl-tRNA synthetase, editing domain"/>
    <property type="match status" value="1"/>
</dbReference>
<dbReference type="Pfam" id="PF10458">
    <property type="entry name" value="Val_tRNA-synt_C"/>
    <property type="match status" value="1"/>
</dbReference>
<comment type="similarity">
    <text evidence="10">Belongs to the class-I aminoacyl-tRNA synthetase family. ValS type 1 subfamily.</text>
</comment>
<dbReference type="CDD" id="cd07962">
    <property type="entry name" value="Anticodon_Ia_Val"/>
    <property type="match status" value="1"/>
</dbReference>
<evidence type="ECO:0000259" key="11">
    <source>
        <dbReference type="Pfam" id="PF00133"/>
    </source>
</evidence>
<dbReference type="InterPro" id="IPR013155">
    <property type="entry name" value="M/V/L/I-tRNA-synth_anticd-bd"/>
</dbReference>
<dbReference type="Proteomes" id="UP000010799">
    <property type="component" value="Chromosome"/>
</dbReference>
<comment type="domain">
    <text evidence="10">ValRS has two distinct active sites: one for aminoacylation and one for editing. The misactivated threonine is translocated from the active site to the editing site.</text>
</comment>
<dbReference type="SUPFAM" id="SSF50677">
    <property type="entry name" value="ValRS/IleRS/LeuRS editing domain"/>
    <property type="match status" value="1"/>
</dbReference>
<dbReference type="AlphaFoldDB" id="L0EVS7"/>
<dbReference type="InterPro" id="IPR001412">
    <property type="entry name" value="aa-tRNA-synth_I_CS"/>
</dbReference>
<dbReference type="InterPro" id="IPR009008">
    <property type="entry name" value="Val/Leu/Ile-tRNA-synth_edit"/>
</dbReference>
<dbReference type="FunFam" id="3.40.50.620:FF:000032">
    <property type="entry name" value="Valine--tRNA ligase"/>
    <property type="match status" value="1"/>
</dbReference>
<comment type="subcellular location">
    <subcellularLocation>
        <location evidence="1 10">Cytoplasm</location>
    </subcellularLocation>
</comment>
<comment type="catalytic activity">
    <reaction evidence="9 10">
        <text>tRNA(Val) + L-valine + ATP = L-valyl-tRNA(Val) + AMP + diphosphate</text>
        <dbReference type="Rhea" id="RHEA:10704"/>
        <dbReference type="Rhea" id="RHEA-COMP:9672"/>
        <dbReference type="Rhea" id="RHEA-COMP:9708"/>
        <dbReference type="ChEBI" id="CHEBI:30616"/>
        <dbReference type="ChEBI" id="CHEBI:33019"/>
        <dbReference type="ChEBI" id="CHEBI:57762"/>
        <dbReference type="ChEBI" id="CHEBI:78442"/>
        <dbReference type="ChEBI" id="CHEBI:78537"/>
        <dbReference type="ChEBI" id="CHEBI:456215"/>
        <dbReference type="EC" id="6.1.1.9"/>
    </reaction>
</comment>
<dbReference type="EMBL" id="CP003789">
    <property type="protein sequence ID" value="AGA64960.1"/>
    <property type="molecule type" value="Genomic_DNA"/>
</dbReference>
<dbReference type="InterPro" id="IPR010978">
    <property type="entry name" value="tRNA-bd_arm"/>
</dbReference>
<evidence type="ECO:0000256" key="3">
    <source>
        <dbReference type="ARBA" id="ARBA00022490"/>
    </source>
</evidence>
<dbReference type="NCBIfam" id="NF004349">
    <property type="entry name" value="PRK05729.1"/>
    <property type="match status" value="1"/>
</dbReference>
<comment type="function">
    <text evidence="10">Catalyzes the attachment of valine to tRNA(Val). As ValRS can inadvertently accommodate and process structurally similar amino acids such as threonine, to avoid such errors, it has a 'posttransfer' editing activity that hydrolyzes mischarged Thr-tRNA(Val) in a tRNA-dependent manner.</text>
</comment>
<dbReference type="Gene3D" id="1.10.730.10">
    <property type="entry name" value="Isoleucyl-tRNA Synthetase, Domain 1"/>
    <property type="match status" value="1"/>
</dbReference>
<evidence type="ECO:0000256" key="2">
    <source>
        <dbReference type="ARBA" id="ARBA00011245"/>
    </source>
</evidence>
<dbReference type="NCBIfam" id="TIGR00422">
    <property type="entry name" value="valS"/>
    <property type="match status" value="1"/>
</dbReference>
<proteinExistence type="inferred from homology"/>
<comment type="subunit">
    <text evidence="2 10">Monomer.</text>
</comment>
<feature type="binding site" evidence="10">
    <location>
        <position position="595"/>
    </location>
    <ligand>
        <name>ATP</name>
        <dbReference type="ChEBI" id="CHEBI:30616"/>
    </ligand>
</feature>
<accession>L0EVS7</accession>
<keyword evidence="15" id="KW-1185">Reference proteome</keyword>
<keyword evidence="6 10" id="KW-0067">ATP-binding</keyword>
<dbReference type="PANTHER" id="PTHR11946">
    <property type="entry name" value="VALYL-TRNA SYNTHETASES"/>
    <property type="match status" value="1"/>
</dbReference>
<sequence length="946" mass="109693">MLNKTYDCSSIEQRIACKWEKAEAFRAGVNSSPEAESFSIVIPPPNVTGSLHMGHALNSVLQDILVRFERMRGKNVLWQPGTDHAGIATQIVVERHMSSQNLPSRLQIGREAFIKKVWEWKEESGSSILTQLRRLGASCDWSRERFTMDQGMSEAVIEAFVTLYKQGFIYKDNRLVNWDPKLETSISDLEVDQVEVNGNLWYFRYFFDSELSYRFPTNLDEKGNPIAWDTRNYITIATTRPETIFGDTAIVVNPNDKRYKDLIGKFVNVPIIGRRIPILADHYPDPNFGAGAVKVTPAHDFNDFEIAKRLGLGLINVFTIQGKLDLLNNKDFLHGLQLSDEQRHLLEELDGLDRFEARLKVLNILEKQNFLDKIEPYKHTVPHCERTGIPVEPRMTEQWYVDAKRLAEPAIDCVKNSETVFFPKHWEKNYYEWLNNIQPWCISRQLWWGHQIPAWYGPDGKIFVEKTKSEVLSSAIEYYLAHGDREVKSYVEDLIQNNSTQDLLKQDEDVLDTWFSSALWPFASLGWPKKTVDLETYYPTRVLITAFDILFFWVARMMMMGVHFIKDSTGKGIVPFHVVYIHALVRDKSGQKMSKSKGNVIDPVGLIDQYGSDALRFTLAIMAIQGRDIKLDSNRIVGYRNFATKIWNAFRFAELNDIKGSNHFDPDSISFMINKWIISRLSCIIKEVTTSIENQHFNEAASVLYRFIWSEVCDWYLEFLKPLLKIEDVELKSETASCFYYTLQQICKLLHPFMPFITEELYSNFFFEKEEKDLLCHAEWPSLIYGDDIAVKEINWLIHLISEIRSVRKEMNVPSKAITSLVVVGENQSIKERLMRHQALICRLAQVQDLIFSKEIPKYSAQIILDEAIFFLPLKGLVDFIVEKDRLHKALLKVNSNFDRIKDKLSNQKFIENAQTEIVEAEYEKLSEIEKRKLSLELAISRIKNL</sequence>
<dbReference type="PATRIC" id="fig|1215343.11.peg.996"/>
<feature type="short sequence motif" description="'HIGH' region" evidence="10">
    <location>
        <begin position="45"/>
        <end position="55"/>
    </location>
</feature>
<evidence type="ECO:0000256" key="10">
    <source>
        <dbReference type="HAMAP-Rule" id="MF_02004"/>
    </source>
</evidence>
<dbReference type="InterPro" id="IPR019499">
    <property type="entry name" value="Val-tRNA_synth_tRNA-bd"/>
</dbReference>
<evidence type="ECO:0000256" key="5">
    <source>
        <dbReference type="ARBA" id="ARBA00022741"/>
    </source>
</evidence>
<evidence type="ECO:0000313" key="14">
    <source>
        <dbReference type="EMBL" id="AGA64960.1"/>
    </source>
</evidence>